<dbReference type="GO" id="GO:0003729">
    <property type="term" value="F:mRNA binding"/>
    <property type="evidence" value="ECO:0007669"/>
    <property type="project" value="TreeGrafter"/>
</dbReference>
<sequence length="1837" mass="208318">MSLQTPEFKYVTEERLQEWKASSSDFKLADPVPMSRFLYELCWSMVRGSLPFPKCKTALDSVSFSEGNCKDEIGSVFADVIAHMGQDLTLPGEYRVRLTKMAKWLVESSLVPSRLFQERCEEEFLWESDMAKIKAQDLKAKEVRVNTRLLYQQTKFNLLREESEGYAKLVTLLCQGGLDAMPESTLMATISTIKSLIGHFDLDPNRVFDIVLECFELYPDNNIFYNLIPIFPKSHAAQILGFKFQYYQGAEVNMPVPSGLYRLAALLVKAEFIDLDCIYSHLLRTDDESFEHYNAFVAKRIDEANKIGKINLAATGKDLMEDEKQDVTVDLYTALDMENDAVTERASEIESNQALGLLIGFLSVDDWYHAQILFDRLSHLNLVEHLKICEALFRLIEKTISSAYAFVCQSHLRNVGGSSASSSGVIETTAELSNHSTVDLPRELFQMLAVAGPYLHRDAVLLQKVCRVLKSYLLSSHTSVDKHGDLRTRDPRLRAKEAKLRVEEVLGTCLLPSLQLIPANPAVGQAIWEVLSQLPYEVRYRLYGEWEKDAEQVPMVLAARQLAKLDTRRILKRLAKENLKQLGRMVAKLAHANPMTVLRTIVHQIEAYKDMITPVVDAFKYLTQLEYDVLEYVVIERLAQGGREKLKDDGVNLSDWLQSLASFWGHLCKKYPSMELRGLFQYLANQLKKGVGIELVLLQELVQQMANVQYTENMTEDQLDAMAGSETLRYQATLFGMTRNNKALSKSTNRLRDSLLPKEEPNLAIPLLLLIAQHRSMVIINADAPYIKMVSEQFDRCHGILLQYVDFLSSAVTPSTNYAQLIPPLHDLVHKYHLDPEVAFLVYRPVMRLFKNAGRADMFWPLDIIEQPNVPSSENDYDLSSSSSDIILELGSPQKAIKWSDLLGTVRSMLPTKAWNSLSPDLYATFWGLTLYDLYVPKSRYETEISKQHAAIKALEEVSDNSNIAITKRKKEKERIQELLDRLISELQKHEEHVASVRQRLSREKDKWLSNCPDTLKINMEFLQRCIFPRCIFSMPDAVYCAFFVHTLHSIGTPFFNTVNHIDVLICKTLHPMICCCTEFEAGRLGRFMYETLKMAYHWKSDEAVYERECGNMPGFAVYYRFPNSQRVAFSQFVRVHWKWSGRMTRLLVQCLESTEYMEIRNSLIMLTKISSVFPVTRKSGINLEKRVAKIKGDEREDLKVLATGVAAALAARKNSWVSEEEFGMGYIELKPASAAGKVVAGSSGSAPNSSAHNASHNEITGSKSSTMINQVTDPSNSSKDQILRGKSSEVRTDRSECPVLPKSDSAQHKHRAGSANGHDTQPANVPPKPSVFVKNMDEVPKISIEDSQTKVVSKVALESEAKPQIRRSVQNSLGKQVKQEMVKEEAKVGKSISKTLVQPSTGADKDLSAHKGGSTVASSGTTNGNLGSASGKASTLSARTTLDTGSVRTSDDIVDVHEVSRTISARPSHSCLPDDSSSKQLKRAVPAEEHDKMNKHRKGEFEGKDVEGLDTRLVVKPHALDHDKTGTEEHNSNRSNDRHLDKSKDKVVERQDKERKEKLDYLDKNRVDDIIEKARDRSMERHGRERSVERVPDRGADRILDRSMDKARDDRSRIRHNEGPDDRFHGQNLPPPPPLPPSYVPQTVGGSRRDEEAERRVGSSRHIQRLSPRHDEKERRRSEETVLTSQDDAKRRREDDFRERKREERDGASTKVEERDRDKGSILKDDMDSTAASKRRKLKRDHPSLSEAGEDYSSDLSQPLVSLATGSSLSFDARERGDRKGVMLQHRTGYVDEQGLRIHGKEAASKISRRETDQIHEREWEEDKRQRSDAKRKHRK</sequence>
<feature type="coiled-coil region" evidence="5">
    <location>
        <begin position="938"/>
        <end position="1007"/>
    </location>
</feature>
<dbReference type="InterPro" id="IPR040007">
    <property type="entry name" value="Tho2"/>
</dbReference>
<dbReference type="PANTHER" id="PTHR21597">
    <property type="entry name" value="THO2 PROTEIN"/>
    <property type="match status" value="1"/>
</dbReference>
<dbReference type="Pfam" id="PF11262">
    <property type="entry name" value="Tho2"/>
    <property type="match status" value="1"/>
</dbReference>
<feature type="region of interest" description="Disordered" evidence="6">
    <location>
        <begin position="1796"/>
        <end position="1837"/>
    </location>
</feature>
<keyword evidence="4" id="KW-0539">Nucleus</keyword>
<dbReference type="GO" id="GO:0006406">
    <property type="term" value="P:mRNA export from nucleus"/>
    <property type="evidence" value="ECO:0007669"/>
    <property type="project" value="InterPro"/>
</dbReference>
<dbReference type="Pfam" id="PF11732">
    <property type="entry name" value="Thoc2"/>
    <property type="match status" value="1"/>
</dbReference>
<feature type="compositionally biased region" description="Basic and acidic residues" evidence="6">
    <location>
        <begin position="1282"/>
        <end position="1297"/>
    </location>
</feature>
<feature type="domain" description="THO complex subunitTHOC2 N-terminal" evidence="8">
    <location>
        <begin position="586"/>
        <end position="661"/>
    </location>
</feature>
<organism evidence="10 11">
    <name type="scientific">Iris pallida</name>
    <name type="common">Sweet iris</name>
    <dbReference type="NCBI Taxonomy" id="29817"/>
    <lineage>
        <taxon>Eukaryota</taxon>
        <taxon>Viridiplantae</taxon>
        <taxon>Streptophyta</taxon>
        <taxon>Embryophyta</taxon>
        <taxon>Tracheophyta</taxon>
        <taxon>Spermatophyta</taxon>
        <taxon>Magnoliopsida</taxon>
        <taxon>Liliopsida</taxon>
        <taxon>Asparagales</taxon>
        <taxon>Iridaceae</taxon>
        <taxon>Iridoideae</taxon>
        <taxon>Irideae</taxon>
        <taxon>Iris</taxon>
    </lineage>
</organism>
<feature type="compositionally biased region" description="Polar residues" evidence="6">
    <location>
        <begin position="1259"/>
        <end position="1281"/>
    </location>
</feature>
<feature type="domain" description="THO complex subunitTHOC2 C-terminal" evidence="7">
    <location>
        <begin position="915"/>
        <end position="1210"/>
    </location>
</feature>
<proteinExistence type="inferred from homology"/>
<feature type="compositionally biased region" description="Basic and acidic residues" evidence="6">
    <location>
        <begin position="1688"/>
        <end position="1728"/>
    </location>
</feature>
<comment type="caution">
    <text evidence="10">The sequence shown here is derived from an EMBL/GenBank/DDBJ whole genome shotgun (WGS) entry which is preliminary data.</text>
</comment>
<evidence type="ECO:0000259" key="7">
    <source>
        <dbReference type="Pfam" id="PF11262"/>
    </source>
</evidence>
<feature type="region of interest" description="Disordered" evidence="6">
    <location>
        <begin position="1239"/>
        <end position="1326"/>
    </location>
</feature>
<reference evidence="10" key="1">
    <citation type="journal article" date="2023" name="GigaByte">
        <title>Genome assembly of the bearded iris, Iris pallida Lam.</title>
        <authorList>
            <person name="Bruccoleri R.E."/>
            <person name="Oakeley E.J."/>
            <person name="Faust A.M.E."/>
            <person name="Altorfer M."/>
            <person name="Dessus-Babus S."/>
            <person name="Burckhardt D."/>
            <person name="Oertli M."/>
            <person name="Naumann U."/>
            <person name="Petersen F."/>
            <person name="Wong J."/>
        </authorList>
    </citation>
    <scope>NUCLEOTIDE SEQUENCE</scope>
    <source>
        <strain evidence="10">GSM-AAB239-AS_SAM_17_03QT</strain>
    </source>
</reference>
<evidence type="ECO:0000256" key="1">
    <source>
        <dbReference type="ARBA" id="ARBA00004123"/>
    </source>
</evidence>
<keyword evidence="11" id="KW-1185">Reference proteome</keyword>
<feature type="domain" description="THO complex subunit 2 N-terminal" evidence="9">
    <location>
        <begin position="443"/>
        <end position="584"/>
    </location>
</feature>
<dbReference type="Pfam" id="PF16134">
    <property type="entry name" value="THOC2_N"/>
    <property type="match status" value="2"/>
</dbReference>
<evidence type="ECO:0000256" key="3">
    <source>
        <dbReference type="ARBA" id="ARBA00019596"/>
    </source>
</evidence>
<evidence type="ECO:0000313" key="10">
    <source>
        <dbReference type="EMBL" id="KAJ6845005.1"/>
    </source>
</evidence>
<feature type="compositionally biased region" description="Basic and acidic residues" evidence="6">
    <location>
        <begin position="1519"/>
        <end position="1626"/>
    </location>
</feature>
<evidence type="ECO:0000256" key="2">
    <source>
        <dbReference type="ARBA" id="ARBA00007857"/>
    </source>
</evidence>
<evidence type="ECO:0000256" key="4">
    <source>
        <dbReference type="ARBA" id="ARBA00023242"/>
    </source>
</evidence>
<dbReference type="InterPro" id="IPR021418">
    <property type="entry name" value="THO_THOC2_C"/>
</dbReference>
<feature type="compositionally biased region" description="Pro residues" evidence="6">
    <location>
        <begin position="1630"/>
        <end position="1640"/>
    </location>
</feature>
<dbReference type="GO" id="GO:0006397">
    <property type="term" value="P:mRNA processing"/>
    <property type="evidence" value="ECO:0007669"/>
    <property type="project" value="InterPro"/>
</dbReference>
<feature type="compositionally biased region" description="Polar residues" evidence="6">
    <location>
        <begin position="1416"/>
        <end position="1446"/>
    </location>
</feature>
<evidence type="ECO:0000256" key="6">
    <source>
        <dbReference type="SAM" id="MobiDB-lite"/>
    </source>
</evidence>
<evidence type="ECO:0000256" key="5">
    <source>
        <dbReference type="SAM" id="Coils"/>
    </source>
</evidence>
<dbReference type="InterPro" id="IPR032302">
    <property type="entry name" value="THOC2_N"/>
</dbReference>
<feature type="compositionally biased region" description="Basic and acidic residues" evidence="6">
    <location>
        <begin position="1669"/>
        <end position="1681"/>
    </location>
</feature>
<comment type="similarity">
    <text evidence="2">Belongs to the THOC2 family.</text>
</comment>
<evidence type="ECO:0000313" key="11">
    <source>
        <dbReference type="Proteomes" id="UP001140949"/>
    </source>
</evidence>
<keyword evidence="5" id="KW-0175">Coiled coil</keyword>
<comment type="subcellular location">
    <subcellularLocation>
        <location evidence="1">Nucleus</location>
    </subcellularLocation>
</comment>
<feature type="region of interest" description="Disordered" evidence="6">
    <location>
        <begin position="1394"/>
        <end position="1446"/>
    </location>
</feature>
<dbReference type="InterPro" id="IPR021726">
    <property type="entry name" value="THO_THOC2_N"/>
</dbReference>
<feature type="compositionally biased region" description="Basic and acidic residues" evidence="6">
    <location>
        <begin position="1796"/>
        <end position="1830"/>
    </location>
</feature>
<feature type="compositionally biased region" description="Low complexity" evidence="6">
    <location>
        <begin position="1239"/>
        <end position="1258"/>
    </location>
</feature>
<feature type="compositionally biased region" description="Basic and acidic residues" evidence="6">
    <location>
        <begin position="1648"/>
        <end position="1658"/>
    </location>
</feature>
<name>A0AAX6HXQ6_IRIPA</name>
<feature type="region of interest" description="Disordered" evidence="6">
    <location>
        <begin position="1461"/>
        <end position="1760"/>
    </location>
</feature>
<protein>
    <recommendedName>
        <fullName evidence="3">THO complex subunit 2</fullName>
    </recommendedName>
</protein>
<feature type="domain" description="THO complex subunit 2 N-terminal" evidence="9">
    <location>
        <begin position="34"/>
        <end position="414"/>
    </location>
</feature>
<evidence type="ECO:0000259" key="9">
    <source>
        <dbReference type="Pfam" id="PF16134"/>
    </source>
</evidence>
<reference evidence="10" key="2">
    <citation type="submission" date="2023-04" db="EMBL/GenBank/DDBJ databases">
        <authorList>
            <person name="Bruccoleri R.E."/>
            <person name="Oakeley E.J."/>
            <person name="Faust A.-M."/>
            <person name="Dessus-Babus S."/>
            <person name="Altorfer M."/>
            <person name="Burckhardt D."/>
            <person name="Oertli M."/>
            <person name="Naumann U."/>
            <person name="Petersen F."/>
            <person name="Wong J."/>
        </authorList>
    </citation>
    <scope>NUCLEOTIDE SEQUENCE</scope>
    <source>
        <strain evidence="10">GSM-AAB239-AS_SAM_17_03QT</strain>
        <tissue evidence="10">Leaf</tissue>
    </source>
</reference>
<gene>
    <name evidence="10" type="ORF">M6B38_289945</name>
</gene>
<accession>A0AAX6HXQ6</accession>
<dbReference type="GO" id="GO:0000445">
    <property type="term" value="C:THO complex part of transcription export complex"/>
    <property type="evidence" value="ECO:0007669"/>
    <property type="project" value="TreeGrafter"/>
</dbReference>
<dbReference type="EMBL" id="JANAVB010006397">
    <property type="protein sequence ID" value="KAJ6845005.1"/>
    <property type="molecule type" value="Genomic_DNA"/>
</dbReference>
<dbReference type="Proteomes" id="UP001140949">
    <property type="component" value="Unassembled WGS sequence"/>
</dbReference>
<dbReference type="PANTHER" id="PTHR21597:SF0">
    <property type="entry name" value="THO COMPLEX SUBUNIT 2"/>
    <property type="match status" value="1"/>
</dbReference>
<feature type="compositionally biased region" description="Basic and acidic residues" evidence="6">
    <location>
        <begin position="1500"/>
        <end position="1511"/>
    </location>
</feature>
<evidence type="ECO:0000259" key="8">
    <source>
        <dbReference type="Pfam" id="PF11732"/>
    </source>
</evidence>